<reference evidence="1 2" key="1">
    <citation type="journal article" date="2016" name="Mol. Biol. Evol.">
        <title>Comparative Genomics of Early-Diverging Mushroom-Forming Fungi Provides Insights into the Origins of Lignocellulose Decay Capabilities.</title>
        <authorList>
            <person name="Nagy L.G."/>
            <person name="Riley R."/>
            <person name="Tritt A."/>
            <person name="Adam C."/>
            <person name="Daum C."/>
            <person name="Floudas D."/>
            <person name="Sun H."/>
            <person name="Yadav J.S."/>
            <person name="Pangilinan J."/>
            <person name="Larsson K.H."/>
            <person name="Matsuura K."/>
            <person name="Barry K."/>
            <person name="Labutti K."/>
            <person name="Kuo R."/>
            <person name="Ohm R.A."/>
            <person name="Bhattacharya S.S."/>
            <person name="Shirouzu T."/>
            <person name="Yoshinaga Y."/>
            <person name="Martin F.M."/>
            <person name="Grigoriev I.V."/>
            <person name="Hibbett D.S."/>
        </authorList>
    </citation>
    <scope>NUCLEOTIDE SEQUENCE [LARGE SCALE GENOMIC DNA]</scope>
    <source>
        <strain evidence="1 2">HHB10207 ss-3</strain>
    </source>
</reference>
<gene>
    <name evidence="1" type="ORF">SISSUDRAFT_1076767</name>
</gene>
<sequence length="292" mass="33467">MTYIYNPPAVELRISYLADRRISNDGVFGYGFSWDYEMQAYSENCLGLLGWTITKMSPGIARRRLQSLNLERIGRPMRIAFFSWSIIPPVPPLVLVPRELVRKNGIRGCSFARGLVGTIVQFGTAYPKTVLWLMVAFLCIPREVDCVYLPGESERSRQNSKASQEIRNMHLNQCERSLLTNVGAYFKGWNMVEGAGVVVKLRSCAYRGSESLGRSSFDDLFFCVEFWIIENENLSEIACVEREKAFMVKFYEIVRANKVEMSSELIALRHVTQQYFLLPRLNHDYDLPPGVD</sequence>
<dbReference type="AlphaFoldDB" id="A0A166B5G6"/>
<evidence type="ECO:0000313" key="2">
    <source>
        <dbReference type="Proteomes" id="UP000076798"/>
    </source>
</evidence>
<dbReference type="EMBL" id="KV428120">
    <property type="protein sequence ID" value="KZT36016.1"/>
    <property type="molecule type" value="Genomic_DNA"/>
</dbReference>
<accession>A0A166B5G6</accession>
<evidence type="ECO:0000313" key="1">
    <source>
        <dbReference type="EMBL" id="KZT36016.1"/>
    </source>
</evidence>
<dbReference type="Proteomes" id="UP000076798">
    <property type="component" value="Unassembled WGS sequence"/>
</dbReference>
<organism evidence="1 2">
    <name type="scientific">Sistotremastrum suecicum HHB10207 ss-3</name>
    <dbReference type="NCBI Taxonomy" id="1314776"/>
    <lineage>
        <taxon>Eukaryota</taxon>
        <taxon>Fungi</taxon>
        <taxon>Dikarya</taxon>
        <taxon>Basidiomycota</taxon>
        <taxon>Agaricomycotina</taxon>
        <taxon>Agaricomycetes</taxon>
        <taxon>Sistotremastrales</taxon>
        <taxon>Sistotremastraceae</taxon>
        <taxon>Sistotremastrum</taxon>
    </lineage>
</organism>
<name>A0A166B5G6_9AGAM</name>
<proteinExistence type="predicted"/>
<keyword evidence="2" id="KW-1185">Reference proteome</keyword>
<protein>
    <submittedName>
        <fullName evidence="1">Uncharacterized protein</fullName>
    </submittedName>
</protein>